<reference evidence="2" key="1">
    <citation type="submission" date="2019-06" db="EMBL/GenBank/DDBJ databases">
        <title>Complete genome sequence of Serratia marcescens phage Muldoon.</title>
        <authorList>
            <person name="Campbell S."/>
            <person name="Atkinson C."/>
            <person name="Moreland R."/>
            <person name="Liu M."/>
            <person name="Ramsey J."/>
            <person name="Leavitt J."/>
        </authorList>
    </citation>
    <scope>NUCLEOTIDE SEQUENCE [LARGE SCALE GENOMIC DNA]</scope>
</reference>
<dbReference type="EMBL" id="MN095771">
    <property type="protein sequence ID" value="QFR56100.1"/>
    <property type="molecule type" value="Genomic_DNA"/>
</dbReference>
<organism evidence="1 2">
    <name type="scientific">Serratia phage Muldoon</name>
    <dbReference type="NCBI Taxonomy" id="2601678"/>
    <lineage>
        <taxon>Viruses</taxon>
        <taxon>Duplodnaviria</taxon>
        <taxon>Heunggongvirae</taxon>
        <taxon>Uroviricota</taxon>
        <taxon>Caudoviricetes</taxon>
        <taxon>Muldoonvirus</taxon>
        <taxon>Muldoonvirus muldoon</taxon>
    </lineage>
</organism>
<evidence type="ECO:0000313" key="2">
    <source>
        <dbReference type="Proteomes" id="UP000326777"/>
    </source>
</evidence>
<sequence>MTEQQMQEQIASLKIRLFDMGEQYAALEAQAGQFQQALVQIAGLLGVTGESVQLQDVIEAVRVYAPVQETADEQELLVEAPEAE</sequence>
<name>A0A5P8PJ65_9CAUD</name>
<evidence type="ECO:0000313" key="1">
    <source>
        <dbReference type="EMBL" id="QFR56100.1"/>
    </source>
</evidence>
<dbReference type="Proteomes" id="UP000326777">
    <property type="component" value="Genome"/>
</dbReference>
<keyword evidence="2" id="KW-1185">Reference proteome</keyword>
<proteinExistence type="predicted"/>
<gene>
    <name evidence="1" type="ORF">CPT_Muldoon_149</name>
</gene>
<dbReference type="InterPro" id="IPR020159">
    <property type="entry name" value="Phage_Gp57"/>
</dbReference>
<dbReference type="Pfam" id="PF17594">
    <property type="entry name" value="GP57"/>
    <property type="match status" value="1"/>
</dbReference>
<accession>A0A5P8PJ65</accession>
<protein>
    <submittedName>
        <fullName evidence="1">Tail assembly chaperone protein</fullName>
    </submittedName>
</protein>